<protein>
    <submittedName>
        <fullName evidence="2">Uncharacterized protein</fullName>
    </submittedName>
</protein>
<feature type="chain" id="PRO_5009138987" evidence="1">
    <location>
        <begin position="25"/>
        <end position="194"/>
    </location>
</feature>
<dbReference type="AlphaFoldDB" id="A0A1E3W5Q5"/>
<keyword evidence="3" id="KW-1185">Reference proteome</keyword>
<keyword evidence="1" id="KW-0732">Signal</keyword>
<sequence>MKHVAVVLTFAVLAYASLSGAARAGELTDLAKQAESDAKAGKHLEAYDTIRKAALTEWEAAPLLFRKSLFVAGDPGGFGIYDPRADNVFKKGEKLVIYVEPVGFTWQPKDGLNNALLVADLIVKDGEGTVVAQQEGFGTFTFKSHEKNMEVMSVLTIDFSGAPAGKYIAELKFNDKLGDKSASFELPFEIKEAQ</sequence>
<name>A0A1E3W5Q5_9HYPH</name>
<proteinExistence type="predicted"/>
<dbReference type="RefSeq" id="WP_069441016.1">
    <property type="nucleotide sequence ID" value="NZ_LPWF01000013.1"/>
</dbReference>
<gene>
    <name evidence="2" type="ORF">AUC69_00845</name>
</gene>
<feature type="signal peptide" evidence="1">
    <location>
        <begin position="1"/>
        <end position="24"/>
    </location>
</feature>
<dbReference type="STRING" id="1774969.AUC69_00845"/>
<evidence type="ECO:0000313" key="2">
    <source>
        <dbReference type="EMBL" id="ODS00447.1"/>
    </source>
</evidence>
<accession>A0A1E3W5Q5</accession>
<evidence type="ECO:0000256" key="1">
    <source>
        <dbReference type="SAM" id="SignalP"/>
    </source>
</evidence>
<dbReference type="EMBL" id="LPWF01000013">
    <property type="protein sequence ID" value="ODS00447.1"/>
    <property type="molecule type" value="Genomic_DNA"/>
</dbReference>
<dbReference type="OrthoDB" id="8444059at2"/>
<evidence type="ECO:0000313" key="3">
    <source>
        <dbReference type="Proteomes" id="UP000094472"/>
    </source>
</evidence>
<organism evidence="2 3">
    <name type="scientific">Methyloceanibacter superfactus</name>
    <dbReference type="NCBI Taxonomy" id="1774969"/>
    <lineage>
        <taxon>Bacteria</taxon>
        <taxon>Pseudomonadati</taxon>
        <taxon>Pseudomonadota</taxon>
        <taxon>Alphaproteobacteria</taxon>
        <taxon>Hyphomicrobiales</taxon>
        <taxon>Hyphomicrobiaceae</taxon>
        <taxon>Methyloceanibacter</taxon>
    </lineage>
</organism>
<comment type="caution">
    <text evidence="2">The sequence shown here is derived from an EMBL/GenBank/DDBJ whole genome shotgun (WGS) entry which is preliminary data.</text>
</comment>
<reference evidence="2 3" key="1">
    <citation type="journal article" date="2016" name="Environ. Microbiol.">
        <title>New Methyloceanibacter diversity from North Sea sediments includes methanotroph containing solely the soluble methane monooxygenase.</title>
        <authorList>
            <person name="Vekeman B."/>
            <person name="Kerckhof F.M."/>
            <person name="Cremers G."/>
            <person name="de Vos P."/>
            <person name="Vandamme P."/>
            <person name="Boon N."/>
            <person name="Op den Camp H.J."/>
            <person name="Heylen K."/>
        </authorList>
    </citation>
    <scope>NUCLEOTIDE SEQUENCE [LARGE SCALE GENOMIC DNA]</scope>
    <source>
        <strain evidence="2 3">R-67175</strain>
    </source>
</reference>
<dbReference type="Proteomes" id="UP000094472">
    <property type="component" value="Unassembled WGS sequence"/>
</dbReference>